<proteinExistence type="predicted"/>
<gene>
    <name evidence="1" type="ORF">H5410_040966</name>
</gene>
<accession>A0A9J5XT35</accession>
<sequence>MEEEEEEENDPDIFIIEEKAVSMLNATNEVFYSNSSICRTINKFKKFTDTTSYSELEFESSMDALQKN</sequence>
<dbReference type="AlphaFoldDB" id="A0A9J5XT35"/>
<keyword evidence="2" id="KW-1185">Reference proteome</keyword>
<organism evidence="1 2">
    <name type="scientific">Solanum commersonii</name>
    <name type="common">Commerson's wild potato</name>
    <name type="synonym">Commerson's nightshade</name>
    <dbReference type="NCBI Taxonomy" id="4109"/>
    <lineage>
        <taxon>Eukaryota</taxon>
        <taxon>Viridiplantae</taxon>
        <taxon>Streptophyta</taxon>
        <taxon>Embryophyta</taxon>
        <taxon>Tracheophyta</taxon>
        <taxon>Spermatophyta</taxon>
        <taxon>Magnoliopsida</taxon>
        <taxon>eudicotyledons</taxon>
        <taxon>Gunneridae</taxon>
        <taxon>Pentapetalae</taxon>
        <taxon>asterids</taxon>
        <taxon>lamiids</taxon>
        <taxon>Solanales</taxon>
        <taxon>Solanaceae</taxon>
        <taxon>Solanoideae</taxon>
        <taxon>Solaneae</taxon>
        <taxon>Solanum</taxon>
    </lineage>
</organism>
<comment type="caution">
    <text evidence="1">The sequence shown here is derived from an EMBL/GenBank/DDBJ whole genome shotgun (WGS) entry which is preliminary data.</text>
</comment>
<evidence type="ECO:0000313" key="2">
    <source>
        <dbReference type="Proteomes" id="UP000824120"/>
    </source>
</evidence>
<name>A0A9J5XT35_SOLCO</name>
<dbReference type="Proteomes" id="UP000824120">
    <property type="component" value="Chromosome 8"/>
</dbReference>
<evidence type="ECO:0000313" key="1">
    <source>
        <dbReference type="EMBL" id="KAG5590452.1"/>
    </source>
</evidence>
<reference evidence="1 2" key="1">
    <citation type="submission" date="2020-09" db="EMBL/GenBank/DDBJ databases">
        <title>De no assembly of potato wild relative species, Solanum commersonii.</title>
        <authorList>
            <person name="Cho K."/>
        </authorList>
    </citation>
    <scope>NUCLEOTIDE SEQUENCE [LARGE SCALE GENOMIC DNA]</scope>
    <source>
        <strain evidence="1">LZ3.2</strain>
        <tissue evidence="1">Leaf</tissue>
    </source>
</reference>
<protein>
    <submittedName>
        <fullName evidence="1">Uncharacterized protein</fullName>
    </submittedName>
</protein>
<dbReference type="EMBL" id="JACXVP010000008">
    <property type="protein sequence ID" value="KAG5590452.1"/>
    <property type="molecule type" value="Genomic_DNA"/>
</dbReference>